<evidence type="ECO:0000256" key="1">
    <source>
        <dbReference type="SAM" id="MobiDB-lite"/>
    </source>
</evidence>
<proteinExistence type="predicted"/>
<dbReference type="AlphaFoldDB" id="A0A9Q1IE82"/>
<sequence length="196" mass="21912">MAASWNEMQGHYTVREVYRLVTVSEWQLCQTGYRVGRGQGWTGHWTQVRRKGVNKGRTPPPPYPTALSQQHCCLRSGRPGKPAQSLTKTKPAAWPCENSQHASSARSYQTYSGDGPRSPRRDKNRGRPSWPHTLLRISACRMLCWVRLGLNAPCPPPPSPSTLPSLSQAETVPQPSPRECAVRFAQTARKKLTRGL</sequence>
<keyword evidence="3" id="KW-1185">Reference proteome</keyword>
<gene>
    <name evidence="2" type="ORF">SKAU_G00375140</name>
</gene>
<feature type="compositionally biased region" description="Polar residues" evidence="1">
    <location>
        <begin position="97"/>
        <end position="112"/>
    </location>
</feature>
<organism evidence="2 3">
    <name type="scientific">Synaphobranchus kaupii</name>
    <name type="common">Kaup's arrowtooth eel</name>
    <dbReference type="NCBI Taxonomy" id="118154"/>
    <lineage>
        <taxon>Eukaryota</taxon>
        <taxon>Metazoa</taxon>
        <taxon>Chordata</taxon>
        <taxon>Craniata</taxon>
        <taxon>Vertebrata</taxon>
        <taxon>Euteleostomi</taxon>
        <taxon>Actinopterygii</taxon>
        <taxon>Neopterygii</taxon>
        <taxon>Teleostei</taxon>
        <taxon>Anguilliformes</taxon>
        <taxon>Synaphobranchidae</taxon>
        <taxon>Synaphobranchus</taxon>
    </lineage>
</organism>
<evidence type="ECO:0000313" key="3">
    <source>
        <dbReference type="Proteomes" id="UP001152622"/>
    </source>
</evidence>
<accession>A0A9Q1IE82</accession>
<dbReference type="EMBL" id="JAINUF010000018">
    <property type="protein sequence ID" value="KAJ8338548.1"/>
    <property type="molecule type" value="Genomic_DNA"/>
</dbReference>
<feature type="region of interest" description="Disordered" evidence="1">
    <location>
        <begin position="77"/>
        <end position="130"/>
    </location>
</feature>
<protein>
    <submittedName>
        <fullName evidence="2">Uncharacterized protein</fullName>
    </submittedName>
</protein>
<reference evidence="2" key="1">
    <citation type="journal article" date="2023" name="Science">
        <title>Genome structures resolve the early diversification of teleost fishes.</title>
        <authorList>
            <person name="Parey E."/>
            <person name="Louis A."/>
            <person name="Montfort J."/>
            <person name="Bouchez O."/>
            <person name="Roques C."/>
            <person name="Iampietro C."/>
            <person name="Lluch J."/>
            <person name="Castinel A."/>
            <person name="Donnadieu C."/>
            <person name="Desvignes T."/>
            <person name="Floi Bucao C."/>
            <person name="Jouanno E."/>
            <person name="Wen M."/>
            <person name="Mejri S."/>
            <person name="Dirks R."/>
            <person name="Jansen H."/>
            <person name="Henkel C."/>
            <person name="Chen W.J."/>
            <person name="Zahm M."/>
            <person name="Cabau C."/>
            <person name="Klopp C."/>
            <person name="Thompson A.W."/>
            <person name="Robinson-Rechavi M."/>
            <person name="Braasch I."/>
            <person name="Lecointre G."/>
            <person name="Bobe J."/>
            <person name="Postlethwait J.H."/>
            <person name="Berthelot C."/>
            <person name="Roest Crollius H."/>
            <person name="Guiguen Y."/>
        </authorList>
    </citation>
    <scope>NUCLEOTIDE SEQUENCE</scope>
    <source>
        <strain evidence="2">WJC10195</strain>
    </source>
</reference>
<comment type="caution">
    <text evidence="2">The sequence shown here is derived from an EMBL/GenBank/DDBJ whole genome shotgun (WGS) entry which is preliminary data.</text>
</comment>
<dbReference type="Proteomes" id="UP001152622">
    <property type="component" value="Chromosome 18"/>
</dbReference>
<name>A0A9Q1IE82_SYNKA</name>
<feature type="region of interest" description="Disordered" evidence="1">
    <location>
        <begin position="157"/>
        <end position="177"/>
    </location>
</feature>
<evidence type="ECO:0000313" key="2">
    <source>
        <dbReference type="EMBL" id="KAJ8338548.1"/>
    </source>
</evidence>